<evidence type="ECO:0000256" key="1">
    <source>
        <dbReference type="SAM" id="MobiDB-lite"/>
    </source>
</evidence>
<feature type="region of interest" description="Disordered" evidence="1">
    <location>
        <begin position="78"/>
        <end position="111"/>
    </location>
</feature>
<dbReference type="AlphaFoldDB" id="A0AAV4AVW7"/>
<evidence type="ECO:0000256" key="2">
    <source>
        <dbReference type="SAM" id="SignalP"/>
    </source>
</evidence>
<accession>A0AAV4AVW7</accession>
<protein>
    <submittedName>
        <fullName evidence="3">Uncharacterized protein</fullName>
    </submittedName>
</protein>
<name>A0AAV4AVW7_9GAST</name>
<sequence>MLSAILLLLTPSPCAGGPCDCASCQTYSTQKQRCFCCVYHGAGGKRSLSDSSIFLSRPARLSPSLHFLLTSDLLEPGTRASFGQEDENPHGDQGVSRRWMGAKKPQTESYQHGGLEDEADFLLDQSLPIPTHGQRDARRTARAVETWRRMLGAAAK</sequence>
<evidence type="ECO:0000313" key="3">
    <source>
        <dbReference type="EMBL" id="GFO11405.1"/>
    </source>
</evidence>
<reference evidence="3 4" key="1">
    <citation type="journal article" date="2021" name="Elife">
        <title>Chloroplast acquisition without the gene transfer in kleptoplastic sea slugs, Plakobranchus ocellatus.</title>
        <authorList>
            <person name="Maeda T."/>
            <person name="Takahashi S."/>
            <person name="Yoshida T."/>
            <person name="Shimamura S."/>
            <person name="Takaki Y."/>
            <person name="Nagai Y."/>
            <person name="Toyoda A."/>
            <person name="Suzuki Y."/>
            <person name="Arimoto A."/>
            <person name="Ishii H."/>
            <person name="Satoh N."/>
            <person name="Nishiyama T."/>
            <person name="Hasebe M."/>
            <person name="Maruyama T."/>
            <person name="Minagawa J."/>
            <person name="Obokata J."/>
            <person name="Shigenobu S."/>
        </authorList>
    </citation>
    <scope>NUCLEOTIDE SEQUENCE [LARGE SCALE GENOMIC DNA]</scope>
</reference>
<feature type="chain" id="PRO_5043483950" evidence="2">
    <location>
        <begin position="17"/>
        <end position="156"/>
    </location>
</feature>
<organism evidence="3 4">
    <name type="scientific">Plakobranchus ocellatus</name>
    <dbReference type="NCBI Taxonomy" id="259542"/>
    <lineage>
        <taxon>Eukaryota</taxon>
        <taxon>Metazoa</taxon>
        <taxon>Spiralia</taxon>
        <taxon>Lophotrochozoa</taxon>
        <taxon>Mollusca</taxon>
        <taxon>Gastropoda</taxon>
        <taxon>Heterobranchia</taxon>
        <taxon>Euthyneura</taxon>
        <taxon>Panpulmonata</taxon>
        <taxon>Sacoglossa</taxon>
        <taxon>Placobranchoidea</taxon>
        <taxon>Plakobranchidae</taxon>
        <taxon>Plakobranchus</taxon>
    </lineage>
</organism>
<keyword evidence="4" id="KW-1185">Reference proteome</keyword>
<proteinExistence type="predicted"/>
<dbReference type="EMBL" id="BLXT01004298">
    <property type="protein sequence ID" value="GFO11405.1"/>
    <property type="molecule type" value="Genomic_DNA"/>
</dbReference>
<feature type="signal peptide" evidence="2">
    <location>
        <begin position="1"/>
        <end position="16"/>
    </location>
</feature>
<dbReference type="Proteomes" id="UP000735302">
    <property type="component" value="Unassembled WGS sequence"/>
</dbReference>
<keyword evidence="2" id="KW-0732">Signal</keyword>
<gene>
    <name evidence="3" type="ORF">PoB_003791000</name>
</gene>
<evidence type="ECO:0000313" key="4">
    <source>
        <dbReference type="Proteomes" id="UP000735302"/>
    </source>
</evidence>
<comment type="caution">
    <text evidence="3">The sequence shown here is derived from an EMBL/GenBank/DDBJ whole genome shotgun (WGS) entry which is preliminary data.</text>
</comment>